<keyword evidence="3" id="KW-1185">Reference proteome</keyword>
<evidence type="ECO:0000313" key="3">
    <source>
        <dbReference type="Proteomes" id="UP000728185"/>
    </source>
</evidence>
<gene>
    <name evidence="2" type="ORF">FBUS_07978</name>
</gene>
<dbReference type="Proteomes" id="UP000728185">
    <property type="component" value="Unassembled WGS sequence"/>
</dbReference>
<accession>A0A8E0RMT4</accession>
<evidence type="ECO:0000256" key="1">
    <source>
        <dbReference type="SAM" id="MobiDB-lite"/>
    </source>
</evidence>
<dbReference type="OrthoDB" id="6270588at2759"/>
<reference evidence="2" key="1">
    <citation type="submission" date="2019-05" db="EMBL/GenBank/DDBJ databases">
        <title>Annotation for the trematode Fasciolopsis buski.</title>
        <authorList>
            <person name="Choi Y.-J."/>
        </authorList>
    </citation>
    <scope>NUCLEOTIDE SEQUENCE</scope>
    <source>
        <strain evidence="2">HT</strain>
        <tissue evidence="2">Whole worm</tissue>
    </source>
</reference>
<comment type="caution">
    <text evidence="2">The sequence shown here is derived from an EMBL/GenBank/DDBJ whole genome shotgun (WGS) entry which is preliminary data.</text>
</comment>
<name>A0A8E0RMT4_9TREM</name>
<organism evidence="2 3">
    <name type="scientific">Fasciolopsis buskii</name>
    <dbReference type="NCBI Taxonomy" id="27845"/>
    <lineage>
        <taxon>Eukaryota</taxon>
        <taxon>Metazoa</taxon>
        <taxon>Spiralia</taxon>
        <taxon>Lophotrochozoa</taxon>
        <taxon>Platyhelminthes</taxon>
        <taxon>Trematoda</taxon>
        <taxon>Digenea</taxon>
        <taxon>Plagiorchiida</taxon>
        <taxon>Echinostomata</taxon>
        <taxon>Echinostomatoidea</taxon>
        <taxon>Fasciolidae</taxon>
        <taxon>Fasciolopsis</taxon>
    </lineage>
</organism>
<evidence type="ECO:0000313" key="2">
    <source>
        <dbReference type="EMBL" id="KAA0188099.1"/>
    </source>
</evidence>
<dbReference type="AlphaFoldDB" id="A0A8E0RMT4"/>
<sequence length="398" mass="42953">MASISQHSGGCSRKYGSPGDILFSTVAGAPPHVHSPQKGGYDFELGKSVPPAKCMPISLSNSLIDPNIELPAISVRDVDAVLSSLNSSVSSTVAPDEMEYKTDLPQRGTFGLTYANKCSEAVGICSVSSPITSDDSCKGRKHFFTAQMQLASKTPQCAYHISNSSNSANRRAFSLSIDRITESNKCNNVDSGVSSCFFGHTSDDSYSTDRVSQSDERSRSDFSVNGIMPRSIGMNHSTKHDSVQILTLRSAGSARFPPQPIGTQQSKSVSGDCFLNTSSAPAMQRVPINDPEPDVLNIPLPPPQQLVRDRSPFVSLDLATQTPTKKVNPPPLSTSSEAEKYREANLSVRMANQAQFFPSRSIGSLVRSVRVIQSAKLSTAEVGSFQIVFKFLFVHMDF</sequence>
<proteinExistence type="predicted"/>
<feature type="region of interest" description="Disordered" evidence="1">
    <location>
        <begin position="203"/>
        <end position="235"/>
    </location>
</feature>
<protein>
    <submittedName>
        <fullName evidence="2">Uncharacterized protein</fullName>
    </submittedName>
</protein>
<dbReference type="EMBL" id="LUCM01008643">
    <property type="protein sequence ID" value="KAA0188099.1"/>
    <property type="molecule type" value="Genomic_DNA"/>
</dbReference>